<proteinExistence type="predicted"/>
<dbReference type="EMBL" id="JBAHYK010001361">
    <property type="protein sequence ID" value="KAL0568347.1"/>
    <property type="molecule type" value="Genomic_DNA"/>
</dbReference>
<evidence type="ECO:0000256" key="2">
    <source>
        <dbReference type="SAM" id="MobiDB-lite"/>
    </source>
</evidence>
<reference evidence="3 4" key="1">
    <citation type="submission" date="2024-02" db="EMBL/GenBank/DDBJ databases">
        <title>A draft genome for the cacao thread blight pathogen Marasmius crinis-equi.</title>
        <authorList>
            <person name="Cohen S.P."/>
            <person name="Baruah I.K."/>
            <person name="Amoako-Attah I."/>
            <person name="Bukari Y."/>
            <person name="Meinhardt L.W."/>
            <person name="Bailey B.A."/>
        </authorList>
    </citation>
    <scope>NUCLEOTIDE SEQUENCE [LARGE SCALE GENOMIC DNA]</scope>
    <source>
        <strain evidence="3 4">GH-76</strain>
    </source>
</reference>
<keyword evidence="4" id="KW-1185">Reference proteome</keyword>
<protein>
    <submittedName>
        <fullName evidence="3">Uncharacterized protein</fullName>
    </submittedName>
</protein>
<evidence type="ECO:0000313" key="3">
    <source>
        <dbReference type="EMBL" id="KAL0568347.1"/>
    </source>
</evidence>
<sequence length="226" mass="25048">MSDNQDLDATAHADSENGGVDDASDNGSVTDENMLGVDDLEDDALQGVDSTSWNDDSWADPASPNENHGWGTPAPAAPAERRIGIFPWKGYSRQGWVPDHVRDDIEQTGWSLNGSAARDTSLDSLPSQHWAPIQLFRLSKQGRTGNAPPPTFTREQVATRLVDNVSIILDKKRTVKKIEKRINAHDRAAARLRVQKQRVESQIREYKTTREDLEDLHLAGMTFGHA</sequence>
<feature type="coiled-coil region" evidence="1">
    <location>
        <begin position="175"/>
        <end position="216"/>
    </location>
</feature>
<gene>
    <name evidence="3" type="ORF">V5O48_013643</name>
</gene>
<feature type="region of interest" description="Disordered" evidence="2">
    <location>
        <begin position="1"/>
        <end position="77"/>
    </location>
</feature>
<evidence type="ECO:0000313" key="4">
    <source>
        <dbReference type="Proteomes" id="UP001465976"/>
    </source>
</evidence>
<organism evidence="3 4">
    <name type="scientific">Marasmius crinis-equi</name>
    <dbReference type="NCBI Taxonomy" id="585013"/>
    <lineage>
        <taxon>Eukaryota</taxon>
        <taxon>Fungi</taxon>
        <taxon>Dikarya</taxon>
        <taxon>Basidiomycota</taxon>
        <taxon>Agaricomycotina</taxon>
        <taxon>Agaricomycetes</taxon>
        <taxon>Agaricomycetidae</taxon>
        <taxon>Agaricales</taxon>
        <taxon>Marasmiineae</taxon>
        <taxon>Marasmiaceae</taxon>
        <taxon>Marasmius</taxon>
    </lineage>
</organism>
<keyword evidence="1" id="KW-0175">Coiled coil</keyword>
<evidence type="ECO:0000256" key="1">
    <source>
        <dbReference type="SAM" id="Coils"/>
    </source>
</evidence>
<dbReference type="Proteomes" id="UP001465976">
    <property type="component" value="Unassembled WGS sequence"/>
</dbReference>
<name>A0ABR3EZJ3_9AGAR</name>
<comment type="caution">
    <text evidence="3">The sequence shown here is derived from an EMBL/GenBank/DDBJ whole genome shotgun (WGS) entry which is preliminary data.</text>
</comment>
<accession>A0ABR3EZJ3</accession>